<dbReference type="InterPro" id="IPR020845">
    <property type="entry name" value="AMP-binding_CS"/>
</dbReference>
<dbReference type="Gene3D" id="1.10.1200.10">
    <property type="entry name" value="ACP-like"/>
    <property type="match status" value="2"/>
</dbReference>
<dbReference type="Pfam" id="PF00501">
    <property type="entry name" value="AMP-binding"/>
    <property type="match status" value="1"/>
</dbReference>
<feature type="compositionally biased region" description="Low complexity" evidence="4">
    <location>
        <begin position="170"/>
        <end position="193"/>
    </location>
</feature>
<evidence type="ECO:0000256" key="4">
    <source>
        <dbReference type="SAM" id="MobiDB-lite"/>
    </source>
</evidence>
<dbReference type="GO" id="GO:0043041">
    <property type="term" value="P:amino acid activation for nonribosomal peptide biosynthetic process"/>
    <property type="evidence" value="ECO:0007669"/>
    <property type="project" value="TreeGrafter"/>
</dbReference>
<keyword evidence="2" id="KW-0596">Phosphopantetheine</keyword>
<dbReference type="InterPro" id="IPR023213">
    <property type="entry name" value="CAT-like_dom_sf"/>
</dbReference>
<feature type="region of interest" description="Disordered" evidence="4">
    <location>
        <begin position="130"/>
        <end position="193"/>
    </location>
</feature>
<dbReference type="Gene3D" id="3.30.300.30">
    <property type="match status" value="3"/>
</dbReference>
<sequence length="1767" mass="188376">RADAQIKIRGQRIEPGEIEAAIAAHPGVAAAAVKLWPAEAVAGSSSAGSSVTGSSPGGTGQARLAAYYTLAEGYAPLAAAAAAATDAGLLETVAPDAAHGAAAGPDTATSDVPSAAAQTGLAANRPGTTQLAAMDPSVPQKADQGARHAHGSSAHGSAPDSATGPIPTEPAHAAADPTAHTTPDTATNAPADPLPDLADWIARHLAPAMQPDALILMDALPLTASGKLDRKALPKPQNWGQRAQNRAAPEGQTEQTLAAIWAETLGIDAKDIARDDSFFALGGHSLTAMRTAARIRDRFQTNTTLAEIFDTPTLKALAQSIDATAKDTPAPTAEIAPGTLSPAQHRMWFLQTLTPDAAPYNMPAAFDLEGDIDADALDKTLKTLAKTHDILRTIYPTTDGTPRAEITETLPDLIRETLPSRDAARARAKTLAQTPFALTTDIPIRAHLLTYATNHAILTLTLHHIAADGWALNLIHEALFSGEVTPAPMGYQAYAAEQRARLKPERIAPDLDWWADQLEAVEPLALPTDYPAPITPDLRGAEIAFRLPQAQVEALAAMARGRDATLYTALLTTLYLTLQRLGAGTRFAIGTPIAGRDTVAQEAMIGCFINTLAMAPLIEPTEDFQTTLTAAQHSVTEAQRRGHIPFEMIVDHMDVPRDATRHPLFQAALTLQNMPAAREVKTSFAAAPVPLGERDTPFDLSFVMEEQAGALSGLLVYRTALYAPETAQMIVDQWLDLIAHVLRTPERPLARLPMADADVVPLKPTATPDETLVSRIMAQADRDTPAIGEVSYATLLADAARLARVLRAEGLRPEEPVAVHAMPGADCVTGMLAAMMAGGCYLPLDPAHPPARHAQICGAAGVRFGFGTAIDTLRTIDMRAEAIDDVSLPRIRPDQLAYILFTSGSTGVPKGVGCSHANVLNMLDDMQDRAPLSPQDRGSWWTGATFDVSVYEIFSALTVGAAVHPVSDAIRLDPSQMLDWMRAEGISSAYMPPFMLSELASHPCPTLRRLLVGVEPIPQGRLHQILTGTDGLRIINGYGPTETTICATLFSVPRTAPARMEEITPIGDAVRHTAAYVLDAALNPVPVGVPGMLYVSGAGVSRGYVRRPDLTAAAFLPDPFSLVPGARMYATGDRVMRRRDGQLQFIGRQDFQLKIRGLRIEPAEVEQAILTHPKAGRAVVMASSDGAQLVAYIGGTVTEDTLRAHLSTLLPAAMIPTGIAILPDLPTLPSGKVDRAALPAITTAAADRTPPRTDTEKALATIWAEVLKIDRIAREDNFFSIGGDSILVIQVATRANTAGLSMTPGMVFRHQTLESLAAAIDGSTDTSSTEAARHVGPVPLNPVQAWFFEQAFDGPDHWNQTVLLRAAERLDPAVLARSLDTLAARHDAFRTRFAQDALGAWQQVFDDSTGELPLTEHETEDVTGIAADLQTMLSITDGPLARAALIRTTAADYLFIVAHHLIIDAQSWRVFGEELTTLYPALRDGQSPHLPAPSNATPDWLARLGAYGAALDPAGIRQRAAIGPTGPLPVDMPQAPNRAGTERAHEVQLGGEALAPLLEAAQSHPMDAILMAALARVLPAWANLPEISIDVERMGRADLFEGIDISRTLGWFTTLAPITLSDETESGVIEAMAHRIRNLPDQGLGHGIARLFAPDAPRPPRPEISFNYLGRVTIEDSDAPFAPDPRDIGPRRAAEGRRPYLIEISAALHTDHLSVSWLYSEDTFHADTIARLAQSHLDAIQGLIQPEDDDPFGSLDMASILGELQAE</sequence>
<dbReference type="GO" id="GO:0031177">
    <property type="term" value="F:phosphopantetheine binding"/>
    <property type="evidence" value="ECO:0007669"/>
    <property type="project" value="InterPro"/>
</dbReference>
<dbReference type="EMBL" id="JACIJS010000018">
    <property type="protein sequence ID" value="MBB5517209.1"/>
    <property type="molecule type" value="Genomic_DNA"/>
</dbReference>
<dbReference type="Gene3D" id="3.40.50.12780">
    <property type="entry name" value="N-terminal domain of ligase-like"/>
    <property type="match status" value="1"/>
</dbReference>
<dbReference type="SMART" id="SM01294">
    <property type="entry name" value="PKS_PP_betabranch"/>
    <property type="match status" value="1"/>
</dbReference>
<dbReference type="CDD" id="cd19531">
    <property type="entry name" value="LCL_NRPS-like"/>
    <property type="match status" value="1"/>
</dbReference>
<dbReference type="InterPro" id="IPR006162">
    <property type="entry name" value="Ppantetheine_attach_site"/>
</dbReference>
<gene>
    <name evidence="6" type="ORF">FHS89_003256</name>
</gene>
<dbReference type="PROSITE" id="PS50075">
    <property type="entry name" value="CARRIER"/>
    <property type="match status" value="2"/>
</dbReference>
<dbReference type="PANTHER" id="PTHR45527">
    <property type="entry name" value="NONRIBOSOMAL PEPTIDE SYNTHETASE"/>
    <property type="match status" value="1"/>
</dbReference>
<dbReference type="InterPro" id="IPR010071">
    <property type="entry name" value="AA_adenyl_dom"/>
</dbReference>
<evidence type="ECO:0000256" key="1">
    <source>
        <dbReference type="ARBA" id="ARBA00001957"/>
    </source>
</evidence>
<comment type="caution">
    <text evidence="6">The sequence shown here is derived from an EMBL/GenBank/DDBJ whole genome shotgun (WGS) entry which is preliminary data.</text>
</comment>
<dbReference type="InterPro" id="IPR042099">
    <property type="entry name" value="ANL_N_sf"/>
</dbReference>
<dbReference type="SUPFAM" id="SSF47336">
    <property type="entry name" value="ACP-like"/>
    <property type="match status" value="2"/>
</dbReference>
<feature type="region of interest" description="Disordered" evidence="4">
    <location>
        <begin position="231"/>
        <end position="252"/>
    </location>
</feature>
<evidence type="ECO:0000313" key="7">
    <source>
        <dbReference type="Proteomes" id="UP000553766"/>
    </source>
</evidence>
<dbReference type="GO" id="GO:0003824">
    <property type="term" value="F:catalytic activity"/>
    <property type="evidence" value="ECO:0007669"/>
    <property type="project" value="InterPro"/>
</dbReference>
<dbReference type="PROSITE" id="PS00012">
    <property type="entry name" value="PHOSPHOPANTETHEINE"/>
    <property type="match status" value="2"/>
</dbReference>
<dbReference type="GO" id="GO:0005737">
    <property type="term" value="C:cytoplasm"/>
    <property type="evidence" value="ECO:0007669"/>
    <property type="project" value="TreeGrafter"/>
</dbReference>
<dbReference type="SMART" id="SM00823">
    <property type="entry name" value="PKS_PP"/>
    <property type="match status" value="2"/>
</dbReference>
<dbReference type="PROSITE" id="PS00455">
    <property type="entry name" value="AMP_BINDING"/>
    <property type="match status" value="1"/>
</dbReference>
<dbReference type="SUPFAM" id="SSF56801">
    <property type="entry name" value="Acetyl-CoA synthetase-like"/>
    <property type="match status" value="2"/>
</dbReference>
<feature type="domain" description="Carrier" evidence="5">
    <location>
        <begin position="1250"/>
        <end position="1324"/>
    </location>
</feature>
<comment type="cofactor">
    <cofactor evidence="1">
        <name>pantetheine 4'-phosphate</name>
        <dbReference type="ChEBI" id="CHEBI:47942"/>
    </cofactor>
</comment>
<name>A0A840WQA1_9RHOB</name>
<protein>
    <submittedName>
        <fullName evidence="6">Amino acid adenylation domain-containing protein/non-ribosomal peptide synthase protein (TIGR01720 family)</fullName>
    </submittedName>
</protein>
<accession>A0A840WQA1</accession>
<reference evidence="6 7" key="1">
    <citation type="submission" date="2020-08" db="EMBL/GenBank/DDBJ databases">
        <title>Genomic Encyclopedia of Type Strains, Phase IV (KMG-IV): sequencing the most valuable type-strain genomes for metagenomic binning, comparative biology and taxonomic classification.</title>
        <authorList>
            <person name="Goeker M."/>
        </authorList>
    </citation>
    <scope>NUCLEOTIDE SEQUENCE [LARGE SCALE GENOMIC DNA]</scope>
    <source>
        <strain evidence="6 7">DSM 103377</strain>
    </source>
</reference>
<dbReference type="NCBIfam" id="TIGR01733">
    <property type="entry name" value="AA-adenyl-dom"/>
    <property type="match status" value="1"/>
</dbReference>
<dbReference type="Pfam" id="PF00550">
    <property type="entry name" value="PP-binding"/>
    <property type="match status" value="2"/>
</dbReference>
<dbReference type="Proteomes" id="UP000553766">
    <property type="component" value="Unassembled WGS sequence"/>
</dbReference>
<dbReference type="InterPro" id="IPR036736">
    <property type="entry name" value="ACP-like_sf"/>
</dbReference>
<dbReference type="Pfam" id="PF00668">
    <property type="entry name" value="Condensation"/>
    <property type="match status" value="2"/>
</dbReference>
<dbReference type="CDD" id="cd05930">
    <property type="entry name" value="A_NRPS"/>
    <property type="match status" value="1"/>
</dbReference>
<dbReference type="Gene3D" id="3.30.559.10">
    <property type="entry name" value="Chloramphenicol acetyltransferase-like domain"/>
    <property type="match status" value="2"/>
</dbReference>
<dbReference type="RefSeq" id="WP_184013161.1">
    <property type="nucleotide sequence ID" value="NZ_JACIJS010000018.1"/>
</dbReference>
<evidence type="ECO:0000259" key="5">
    <source>
        <dbReference type="PROSITE" id="PS50075"/>
    </source>
</evidence>
<dbReference type="InterPro" id="IPR001242">
    <property type="entry name" value="Condensation_dom"/>
</dbReference>
<evidence type="ECO:0000256" key="2">
    <source>
        <dbReference type="ARBA" id="ARBA00022450"/>
    </source>
</evidence>
<dbReference type="GO" id="GO:0044550">
    <property type="term" value="P:secondary metabolite biosynthetic process"/>
    <property type="evidence" value="ECO:0007669"/>
    <property type="project" value="TreeGrafter"/>
</dbReference>
<dbReference type="InterPro" id="IPR000873">
    <property type="entry name" value="AMP-dep_synth/lig_dom"/>
</dbReference>
<dbReference type="SUPFAM" id="SSF52777">
    <property type="entry name" value="CoA-dependent acyltransferases"/>
    <property type="match status" value="4"/>
</dbReference>
<keyword evidence="3" id="KW-0597">Phosphoprotein</keyword>
<evidence type="ECO:0000313" key="6">
    <source>
        <dbReference type="EMBL" id="MBB5517209.1"/>
    </source>
</evidence>
<keyword evidence="7" id="KW-1185">Reference proteome</keyword>
<dbReference type="Gene3D" id="3.30.559.30">
    <property type="entry name" value="Nonribosomal peptide synthetase, condensation domain"/>
    <property type="match status" value="2"/>
</dbReference>
<dbReference type="InterPro" id="IPR020806">
    <property type="entry name" value="PKS_PP-bd"/>
</dbReference>
<dbReference type="InterPro" id="IPR009081">
    <property type="entry name" value="PP-bd_ACP"/>
</dbReference>
<evidence type="ECO:0000256" key="3">
    <source>
        <dbReference type="ARBA" id="ARBA00022553"/>
    </source>
</evidence>
<dbReference type="FunFam" id="1.10.1200.10:FF:000005">
    <property type="entry name" value="Nonribosomal peptide synthetase 1"/>
    <property type="match status" value="2"/>
</dbReference>
<dbReference type="PANTHER" id="PTHR45527:SF1">
    <property type="entry name" value="FATTY ACID SYNTHASE"/>
    <property type="match status" value="1"/>
</dbReference>
<feature type="non-terminal residue" evidence="6">
    <location>
        <position position="1"/>
    </location>
</feature>
<proteinExistence type="predicted"/>
<dbReference type="InterPro" id="IPR045851">
    <property type="entry name" value="AMP-bd_C_sf"/>
</dbReference>
<organism evidence="6 7">
    <name type="scientific">Rubricella aquisinus</name>
    <dbReference type="NCBI Taxonomy" id="2028108"/>
    <lineage>
        <taxon>Bacteria</taxon>
        <taxon>Pseudomonadati</taxon>
        <taxon>Pseudomonadota</taxon>
        <taxon>Alphaproteobacteria</taxon>
        <taxon>Rhodobacterales</taxon>
        <taxon>Paracoccaceae</taxon>
        <taxon>Rubricella</taxon>
    </lineage>
</organism>
<feature type="domain" description="Carrier" evidence="5">
    <location>
        <begin position="248"/>
        <end position="325"/>
    </location>
</feature>